<organism evidence="13 14">
    <name type="scientific">Xenopus laevis</name>
    <name type="common">African clawed frog</name>
    <dbReference type="NCBI Taxonomy" id="8355"/>
    <lineage>
        <taxon>Eukaryota</taxon>
        <taxon>Metazoa</taxon>
        <taxon>Chordata</taxon>
        <taxon>Craniata</taxon>
        <taxon>Vertebrata</taxon>
        <taxon>Euteleostomi</taxon>
        <taxon>Amphibia</taxon>
        <taxon>Batrachia</taxon>
        <taxon>Anura</taxon>
        <taxon>Pipoidea</taxon>
        <taxon>Pipidae</taxon>
        <taxon>Xenopodinae</taxon>
        <taxon>Xenopus</taxon>
        <taxon>Xenopus</taxon>
    </lineage>
</organism>
<feature type="transmembrane region" description="Helical" evidence="12">
    <location>
        <begin position="12"/>
        <end position="32"/>
    </location>
</feature>
<evidence type="ECO:0000256" key="9">
    <source>
        <dbReference type="ARBA" id="ARBA00023170"/>
    </source>
</evidence>
<dbReference type="Proteomes" id="UP000694892">
    <property type="component" value="Chromosome 9_10S"/>
</dbReference>
<feature type="transmembrane region" description="Helical" evidence="12">
    <location>
        <begin position="222"/>
        <end position="245"/>
    </location>
</feature>
<evidence type="ECO:0000256" key="3">
    <source>
        <dbReference type="ARBA" id="ARBA00022480"/>
    </source>
</evidence>
<keyword evidence="9" id="KW-0675">Receptor</keyword>
<protein>
    <recommendedName>
        <fullName evidence="15">Taste receptor type 2</fullName>
    </recommendedName>
</protein>
<feature type="transmembrane region" description="Helical" evidence="12">
    <location>
        <begin position="81"/>
        <end position="109"/>
    </location>
</feature>
<dbReference type="PANTHER" id="PTHR11394:SF167">
    <property type="entry name" value="TASTE RECEPTOR TYPE 2"/>
    <property type="match status" value="1"/>
</dbReference>
<sequence>MAFSINVIKITSLIVTWLCGSMLNSSIVAVYLRDWKNRIILGECERTILTIGCTNLFMQCFLTISETIVVYELYGLFFKEIYVVGSILFFSLTYVSMWLTACLSICYYMKLLNISLSMIVRSQRGLSSTLFLFGSVMVSCLINVLLIWTIDTELLQNTTLSAENSIYKLDIKFMLFNVVIGCCVPVLITSLCIGLSVMFLLRHVQKMKNNTFQLKSHVGACRTMSFLLILNLIFFLTVITVPWPWV</sequence>
<keyword evidence="8 12" id="KW-0472">Membrane</keyword>
<feature type="transmembrane region" description="Helical" evidence="12">
    <location>
        <begin position="53"/>
        <end position="75"/>
    </location>
</feature>
<keyword evidence="6 12" id="KW-1133">Transmembrane helix</keyword>
<keyword evidence="7" id="KW-0297">G-protein coupled receptor</keyword>
<evidence type="ECO:0000256" key="5">
    <source>
        <dbReference type="ARBA" id="ARBA00022692"/>
    </source>
</evidence>
<dbReference type="GO" id="GO:0016020">
    <property type="term" value="C:membrane"/>
    <property type="evidence" value="ECO:0007669"/>
    <property type="project" value="UniProtKB-SubCell"/>
</dbReference>
<dbReference type="AlphaFoldDB" id="A0A974BW27"/>
<dbReference type="OMA" id="STICIVW"/>
<accession>A0A974BW27</accession>
<evidence type="ECO:0000313" key="13">
    <source>
        <dbReference type="EMBL" id="OCT61882.1"/>
    </source>
</evidence>
<evidence type="ECO:0000256" key="6">
    <source>
        <dbReference type="ARBA" id="ARBA00022989"/>
    </source>
</evidence>
<evidence type="ECO:0000256" key="2">
    <source>
        <dbReference type="ARBA" id="ARBA00007376"/>
    </source>
</evidence>
<dbReference type="GO" id="GO:0033038">
    <property type="term" value="F:bitter taste receptor activity"/>
    <property type="evidence" value="ECO:0007669"/>
    <property type="project" value="InterPro"/>
</dbReference>
<feature type="transmembrane region" description="Helical" evidence="12">
    <location>
        <begin position="130"/>
        <end position="150"/>
    </location>
</feature>
<dbReference type="GO" id="GO:0004930">
    <property type="term" value="F:G protein-coupled receptor activity"/>
    <property type="evidence" value="ECO:0007669"/>
    <property type="project" value="UniProtKB-KW"/>
</dbReference>
<evidence type="ECO:0000313" key="14">
    <source>
        <dbReference type="Proteomes" id="UP000694892"/>
    </source>
</evidence>
<gene>
    <name evidence="13" type="ORF">XELAEV_18047912mg</name>
</gene>
<dbReference type="Pfam" id="PF05296">
    <property type="entry name" value="TAS2R"/>
    <property type="match status" value="1"/>
</dbReference>
<feature type="transmembrane region" description="Helical" evidence="12">
    <location>
        <begin position="174"/>
        <end position="201"/>
    </location>
</feature>
<name>A0A974BW27_XENLA</name>
<keyword evidence="4" id="KW-0716">Sensory transduction</keyword>
<evidence type="ECO:0000256" key="10">
    <source>
        <dbReference type="ARBA" id="ARBA00023224"/>
    </source>
</evidence>
<evidence type="ECO:0000256" key="4">
    <source>
        <dbReference type="ARBA" id="ARBA00022606"/>
    </source>
</evidence>
<keyword evidence="10" id="KW-0807">Transducer</keyword>
<evidence type="ECO:0000256" key="12">
    <source>
        <dbReference type="SAM" id="Phobius"/>
    </source>
</evidence>
<evidence type="ECO:0000256" key="7">
    <source>
        <dbReference type="ARBA" id="ARBA00023040"/>
    </source>
</evidence>
<keyword evidence="3" id="KW-0919">Taste</keyword>
<comment type="similarity">
    <text evidence="2 11">Belongs to the G-protein coupled receptor T2R family.</text>
</comment>
<dbReference type="PANTHER" id="PTHR11394">
    <property type="entry name" value="TASTE RECEPTOR TYPE 2"/>
    <property type="match status" value="1"/>
</dbReference>
<dbReference type="EMBL" id="CM004483">
    <property type="protein sequence ID" value="OCT61882.1"/>
    <property type="molecule type" value="Genomic_DNA"/>
</dbReference>
<evidence type="ECO:0000256" key="11">
    <source>
        <dbReference type="RuleBase" id="RU004423"/>
    </source>
</evidence>
<keyword evidence="5 12" id="KW-0812">Transmembrane</keyword>
<dbReference type="InterPro" id="IPR007960">
    <property type="entry name" value="TAS2R"/>
</dbReference>
<evidence type="ECO:0008006" key="15">
    <source>
        <dbReference type="Google" id="ProtNLM"/>
    </source>
</evidence>
<evidence type="ECO:0000256" key="8">
    <source>
        <dbReference type="ARBA" id="ARBA00023136"/>
    </source>
</evidence>
<reference evidence="14" key="1">
    <citation type="journal article" date="2016" name="Nature">
        <title>Genome evolution in the allotetraploid frog Xenopus laevis.</title>
        <authorList>
            <person name="Session A.M."/>
            <person name="Uno Y."/>
            <person name="Kwon T."/>
            <person name="Chapman J.A."/>
            <person name="Toyoda A."/>
            <person name="Takahashi S."/>
            <person name="Fukui A."/>
            <person name="Hikosaka A."/>
            <person name="Suzuki A."/>
            <person name="Kondo M."/>
            <person name="van Heeringen S.J."/>
            <person name="Quigley I."/>
            <person name="Heinz S."/>
            <person name="Ogino H."/>
            <person name="Ochi H."/>
            <person name="Hellsten U."/>
            <person name="Lyons J.B."/>
            <person name="Simakov O."/>
            <person name="Putnam N."/>
            <person name="Stites J."/>
            <person name="Kuroki Y."/>
            <person name="Tanaka T."/>
            <person name="Michiue T."/>
            <person name="Watanabe M."/>
            <person name="Bogdanovic O."/>
            <person name="Lister R."/>
            <person name="Georgiou G."/>
            <person name="Paranjpe S.S."/>
            <person name="van Kruijsbergen I."/>
            <person name="Shu S."/>
            <person name="Carlson J."/>
            <person name="Kinoshita T."/>
            <person name="Ohta Y."/>
            <person name="Mawaribuchi S."/>
            <person name="Jenkins J."/>
            <person name="Grimwood J."/>
            <person name="Schmutz J."/>
            <person name="Mitros T."/>
            <person name="Mozaffari S.V."/>
            <person name="Suzuki Y."/>
            <person name="Haramoto Y."/>
            <person name="Yamamoto T.S."/>
            <person name="Takagi C."/>
            <person name="Heald R."/>
            <person name="Miller K."/>
            <person name="Haudenschild C."/>
            <person name="Kitzman J."/>
            <person name="Nakayama T."/>
            <person name="Izutsu Y."/>
            <person name="Robert J."/>
            <person name="Fortriede J."/>
            <person name="Burns K."/>
            <person name="Lotay V."/>
            <person name="Karimi K."/>
            <person name="Yasuoka Y."/>
            <person name="Dichmann D.S."/>
            <person name="Flajnik M.F."/>
            <person name="Houston D.W."/>
            <person name="Shendure J."/>
            <person name="DuPasquier L."/>
            <person name="Vize P.D."/>
            <person name="Zorn A.M."/>
            <person name="Ito M."/>
            <person name="Marcotte E.M."/>
            <person name="Wallingford J.B."/>
            <person name="Ito Y."/>
            <person name="Asashima M."/>
            <person name="Ueno N."/>
            <person name="Matsuda Y."/>
            <person name="Veenstra G.J."/>
            <person name="Fujiyama A."/>
            <person name="Harland R.M."/>
            <person name="Taira M."/>
            <person name="Rokhsar D.S."/>
        </authorList>
    </citation>
    <scope>NUCLEOTIDE SEQUENCE [LARGE SCALE GENOMIC DNA]</scope>
    <source>
        <strain evidence="14">J</strain>
    </source>
</reference>
<proteinExistence type="inferred from homology"/>
<comment type="subcellular location">
    <subcellularLocation>
        <location evidence="1">Membrane</location>
        <topology evidence="1">Multi-pass membrane protein</topology>
    </subcellularLocation>
</comment>
<dbReference type="SUPFAM" id="SSF81321">
    <property type="entry name" value="Family A G protein-coupled receptor-like"/>
    <property type="match status" value="1"/>
</dbReference>
<evidence type="ECO:0000256" key="1">
    <source>
        <dbReference type="ARBA" id="ARBA00004141"/>
    </source>
</evidence>